<comment type="caution">
    <text evidence="1">The sequence shown here is derived from an EMBL/GenBank/DDBJ whole genome shotgun (WGS) entry which is preliminary data.</text>
</comment>
<dbReference type="SUPFAM" id="SSF55608">
    <property type="entry name" value="Homing endonucleases"/>
    <property type="match status" value="2"/>
</dbReference>
<dbReference type="EMBL" id="PCRQ01000055">
    <property type="protein sequence ID" value="PIP24185.1"/>
    <property type="molecule type" value="Genomic_DNA"/>
</dbReference>
<gene>
    <name evidence="1" type="ORF">COX35_02130</name>
</gene>
<protein>
    <recommendedName>
        <fullName evidence="3">Homing endonuclease LAGLIDADG domain-containing protein</fullName>
    </recommendedName>
</protein>
<dbReference type="Proteomes" id="UP000229952">
    <property type="component" value="Unassembled WGS sequence"/>
</dbReference>
<accession>A0A2G9YY55</accession>
<dbReference type="AlphaFoldDB" id="A0A2G9YY55"/>
<dbReference type="Gene3D" id="3.10.28.10">
    <property type="entry name" value="Homing endonucleases"/>
    <property type="match status" value="1"/>
</dbReference>
<sequence length="232" mass="27137">MRSRRKQKIRWSPELAYVVGLLVTDGSLSIDGRHIDFTSKDVQLLKTFKKCLGLKNKIGFKSSGFSKKKYPHVQFGDIILYKWLLKIGLTPHKSKTIGKLKIPNKYFFDFLRGHFDGDGSCYSYWDSRWASSFMFYVNFSSGSLFHLEWLKSKLKKFLKINGHIKPATRSWQLNYAKKESKVVIPKMYHTENLPCLKRKYKKLKTILEIDNKEANRLPELNGRVMEPADIYA</sequence>
<evidence type="ECO:0000313" key="2">
    <source>
        <dbReference type="Proteomes" id="UP000229952"/>
    </source>
</evidence>
<name>A0A2G9YY55_9BACT</name>
<reference evidence="1 2" key="1">
    <citation type="submission" date="2017-09" db="EMBL/GenBank/DDBJ databases">
        <title>Depth-based differentiation of microbial function through sediment-hosted aquifers and enrichment of novel symbionts in the deep terrestrial subsurface.</title>
        <authorList>
            <person name="Probst A.J."/>
            <person name="Ladd B."/>
            <person name="Jarett J.K."/>
            <person name="Geller-Mcgrath D.E."/>
            <person name="Sieber C.M."/>
            <person name="Emerson J.B."/>
            <person name="Anantharaman K."/>
            <person name="Thomas B.C."/>
            <person name="Malmstrom R."/>
            <person name="Stieglmeier M."/>
            <person name="Klingl A."/>
            <person name="Woyke T."/>
            <person name="Ryan C.M."/>
            <person name="Banfield J.F."/>
        </authorList>
    </citation>
    <scope>NUCLEOTIDE SEQUENCE [LARGE SCALE GENOMIC DNA]</scope>
    <source>
        <strain evidence="1">CG23_combo_of_CG06-09_8_20_14_all_37_18</strain>
    </source>
</reference>
<organism evidence="1 2">
    <name type="scientific">Candidatus Nealsonbacteria bacterium CG23_combo_of_CG06-09_8_20_14_all_37_18</name>
    <dbReference type="NCBI Taxonomy" id="1974720"/>
    <lineage>
        <taxon>Bacteria</taxon>
        <taxon>Candidatus Nealsoniibacteriota</taxon>
    </lineage>
</organism>
<proteinExistence type="predicted"/>
<evidence type="ECO:0000313" key="1">
    <source>
        <dbReference type="EMBL" id="PIP24185.1"/>
    </source>
</evidence>
<evidence type="ECO:0008006" key="3">
    <source>
        <dbReference type="Google" id="ProtNLM"/>
    </source>
</evidence>
<dbReference type="InterPro" id="IPR027434">
    <property type="entry name" value="Homing_endonucl"/>
</dbReference>